<dbReference type="GO" id="GO:0044773">
    <property type="term" value="P:mitotic DNA damage checkpoint signaling"/>
    <property type="evidence" value="ECO:0007669"/>
    <property type="project" value="TreeGrafter"/>
</dbReference>
<dbReference type="OrthoDB" id="4062651at2759"/>
<dbReference type="GO" id="GO:0005524">
    <property type="term" value="F:ATP binding"/>
    <property type="evidence" value="ECO:0007669"/>
    <property type="project" value="InterPro"/>
</dbReference>
<dbReference type="InterPro" id="IPR008271">
    <property type="entry name" value="Ser/Thr_kinase_AS"/>
</dbReference>
<evidence type="ECO:0000259" key="1">
    <source>
        <dbReference type="PROSITE" id="PS50011"/>
    </source>
</evidence>
<name>A0A9P4NM86_9PEZI</name>
<dbReference type="GO" id="GO:0004674">
    <property type="term" value="F:protein serine/threonine kinase activity"/>
    <property type="evidence" value="ECO:0007669"/>
    <property type="project" value="UniProtKB-KW"/>
</dbReference>
<dbReference type="AlphaFoldDB" id="A0A9P4NM86"/>
<sequence>MAVDNKERVGATGRSYRFEKLFQDRPHMGHVSGNDRYVLKDIPEAIFAGFKKNIQPNLPESPYYCLPCDEIPDQRILVYKYLQGDLLSLVENQIPLQYRKQILKASLRGIAQMHEQDIIHLDIKPDNIMVDFHQNGRDPVIKGMLPGNDNWRSPEAHVRGELNKPTDMFFFGAVCIYSVLGSVIFGPDEDFEKHAAHEVLPIFIRLQRQVSYFADREGLNGLMKHLSDSEDNCKLLGMLWEDRIADYHPYKLFAEWPNIEDVELKDLIAKMMSLDPEKRITAHAALEYPWFANVLTV</sequence>
<evidence type="ECO:0000313" key="2">
    <source>
        <dbReference type="EMBL" id="KAF2427263.1"/>
    </source>
</evidence>
<evidence type="ECO:0000313" key="3">
    <source>
        <dbReference type="Proteomes" id="UP000800235"/>
    </source>
</evidence>
<accession>A0A9P4NM86</accession>
<keyword evidence="2" id="KW-0723">Serine/threonine-protein kinase</keyword>
<keyword evidence="2" id="KW-0418">Kinase</keyword>
<dbReference type="PANTHER" id="PTHR44167:SF24">
    <property type="entry name" value="SERINE_THREONINE-PROTEIN KINASE CHK2"/>
    <property type="match status" value="1"/>
</dbReference>
<feature type="domain" description="Protein kinase" evidence="1">
    <location>
        <begin position="1"/>
        <end position="291"/>
    </location>
</feature>
<comment type="caution">
    <text evidence="2">The sequence shown here is derived from an EMBL/GenBank/DDBJ whole genome shotgun (WGS) entry which is preliminary data.</text>
</comment>
<dbReference type="GO" id="GO:0005634">
    <property type="term" value="C:nucleus"/>
    <property type="evidence" value="ECO:0007669"/>
    <property type="project" value="TreeGrafter"/>
</dbReference>
<gene>
    <name evidence="2" type="ORF">EJ08DRAFT_699713</name>
</gene>
<dbReference type="EMBL" id="MU007061">
    <property type="protein sequence ID" value="KAF2427263.1"/>
    <property type="molecule type" value="Genomic_DNA"/>
</dbReference>
<dbReference type="InterPro" id="IPR011009">
    <property type="entry name" value="Kinase-like_dom_sf"/>
</dbReference>
<organism evidence="2 3">
    <name type="scientific">Tothia fuscella</name>
    <dbReference type="NCBI Taxonomy" id="1048955"/>
    <lineage>
        <taxon>Eukaryota</taxon>
        <taxon>Fungi</taxon>
        <taxon>Dikarya</taxon>
        <taxon>Ascomycota</taxon>
        <taxon>Pezizomycotina</taxon>
        <taxon>Dothideomycetes</taxon>
        <taxon>Pleosporomycetidae</taxon>
        <taxon>Venturiales</taxon>
        <taxon>Cylindrosympodiaceae</taxon>
        <taxon>Tothia</taxon>
    </lineage>
</organism>
<dbReference type="PROSITE" id="PS50011">
    <property type="entry name" value="PROTEIN_KINASE_DOM"/>
    <property type="match status" value="1"/>
</dbReference>
<dbReference type="SMART" id="SM00220">
    <property type="entry name" value="S_TKc"/>
    <property type="match status" value="1"/>
</dbReference>
<dbReference type="SUPFAM" id="SSF56112">
    <property type="entry name" value="Protein kinase-like (PK-like)"/>
    <property type="match status" value="1"/>
</dbReference>
<dbReference type="PANTHER" id="PTHR44167">
    <property type="entry name" value="OVARIAN-SPECIFIC SERINE/THREONINE-PROTEIN KINASE LOK-RELATED"/>
    <property type="match status" value="1"/>
</dbReference>
<dbReference type="PROSITE" id="PS00108">
    <property type="entry name" value="PROTEIN_KINASE_ST"/>
    <property type="match status" value="1"/>
</dbReference>
<dbReference type="Pfam" id="PF00069">
    <property type="entry name" value="Pkinase"/>
    <property type="match status" value="1"/>
</dbReference>
<protein>
    <submittedName>
        <fullName evidence="2">Serine/threonine protein kinase</fullName>
    </submittedName>
</protein>
<dbReference type="Gene3D" id="1.10.510.10">
    <property type="entry name" value="Transferase(Phosphotransferase) domain 1"/>
    <property type="match status" value="1"/>
</dbReference>
<keyword evidence="3" id="KW-1185">Reference proteome</keyword>
<reference evidence="2" key="1">
    <citation type="journal article" date="2020" name="Stud. Mycol.">
        <title>101 Dothideomycetes genomes: a test case for predicting lifestyles and emergence of pathogens.</title>
        <authorList>
            <person name="Haridas S."/>
            <person name="Albert R."/>
            <person name="Binder M."/>
            <person name="Bloem J."/>
            <person name="Labutti K."/>
            <person name="Salamov A."/>
            <person name="Andreopoulos B."/>
            <person name="Baker S."/>
            <person name="Barry K."/>
            <person name="Bills G."/>
            <person name="Bluhm B."/>
            <person name="Cannon C."/>
            <person name="Castanera R."/>
            <person name="Culley D."/>
            <person name="Daum C."/>
            <person name="Ezra D."/>
            <person name="Gonzalez J."/>
            <person name="Henrissat B."/>
            <person name="Kuo A."/>
            <person name="Liang C."/>
            <person name="Lipzen A."/>
            <person name="Lutzoni F."/>
            <person name="Magnuson J."/>
            <person name="Mondo S."/>
            <person name="Nolan M."/>
            <person name="Ohm R."/>
            <person name="Pangilinan J."/>
            <person name="Park H.-J."/>
            <person name="Ramirez L."/>
            <person name="Alfaro M."/>
            <person name="Sun H."/>
            <person name="Tritt A."/>
            <person name="Yoshinaga Y."/>
            <person name="Zwiers L.-H."/>
            <person name="Turgeon B."/>
            <person name="Goodwin S."/>
            <person name="Spatafora J."/>
            <person name="Crous P."/>
            <person name="Grigoriev I."/>
        </authorList>
    </citation>
    <scope>NUCLEOTIDE SEQUENCE</scope>
    <source>
        <strain evidence="2">CBS 130266</strain>
    </source>
</reference>
<proteinExistence type="predicted"/>
<dbReference type="Proteomes" id="UP000800235">
    <property type="component" value="Unassembled WGS sequence"/>
</dbReference>
<dbReference type="InterPro" id="IPR000719">
    <property type="entry name" value="Prot_kinase_dom"/>
</dbReference>
<keyword evidence="2" id="KW-0808">Transferase</keyword>